<keyword evidence="3 7" id="KW-0805">Transcription regulation</keyword>
<evidence type="ECO:0000256" key="6">
    <source>
        <dbReference type="ARBA" id="ARBA00023242"/>
    </source>
</evidence>
<dbReference type="Gramene" id="OIW07238">
    <property type="protein sequence ID" value="OIW07238"/>
    <property type="gene ID" value="TanjilG_08353"/>
</dbReference>
<gene>
    <name evidence="10" type="ORF">TanjilG_08353</name>
</gene>
<dbReference type="PANTHER" id="PTHR31500:SF18">
    <property type="entry name" value="AT-HOOK MOTIF NUCLEAR-LOCALIZED PROTEIN 3"/>
    <property type="match status" value="1"/>
</dbReference>
<evidence type="ECO:0000259" key="9">
    <source>
        <dbReference type="PROSITE" id="PS51742"/>
    </source>
</evidence>
<dbReference type="SMART" id="SM00384">
    <property type="entry name" value="AT_hook"/>
    <property type="match status" value="2"/>
</dbReference>
<accession>A0A1J7H3C3</accession>
<proteinExistence type="predicted"/>
<name>A0A1J7H3C3_LUPAN</name>
<evidence type="ECO:0000256" key="5">
    <source>
        <dbReference type="ARBA" id="ARBA00023163"/>
    </source>
</evidence>
<dbReference type="EMBL" id="CM007368">
    <property type="protein sequence ID" value="OIW07238.1"/>
    <property type="molecule type" value="Genomic_DNA"/>
</dbReference>
<dbReference type="CDD" id="cd11378">
    <property type="entry name" value="DUF296"/>
    <property type="match status" value="1"/>
</dbReference>
<feature type="region of interest" description="Disordered" evidence="8">
    <location>
        <begin position="40"/>
        <end position="64"/>
    </location>
</feature>
<evidence type="ECO:0000256" key="3">
    <source>
        <dbReference type="ARBA" id="ARBA00023015"/>
    </source>
</evidence>
<dbReference type="InterPro" id="IPR017956">
    <property type="entry name" value="AT_hook_DNA-bd_motif"/>
</dbReference>
<comment type="subcellular location">
    <subcellularLocation>
        <location evidence="2 7">Nucleus</location>
    </subcellularLocation>
</comment>
<dbReference type="OMA" id="FLPGHHL"/>
<dbReference type="STRING" id="3871.A0A1J7H3C3"/>
<protein>
    <recommendedName>
        <fullName evidence="7">AT-hook motif nuclear-localized protein</fullName>
    </recommendedName>
</protein>
<keyword evidence="5 7" id="KW-0804">Transcription</keyword>
<dbReference type="GO" id="GO:0005634">
    <property type="term" value="C:nucleus"/>
    <property type="evidence" value="ECO:0007669"/>
    <property type="project" value="UniProtKB-SubCell"/>
</dbReference>
<evidence type="ECO:0000313" key="10">
    <source>
        <dbReference type="EMBL" id="OIW07238.1"/>
    </source>
</evidence>
<dbReference type="GO" id="GO:0003680">
    <property type="term" value="F:minor groove of adenine-thymine-rich DNA binding"/>
    <property type="evidence" value="ECO:0007669"/>
    <property type="project" value="UniProtKB-UniRule"/>
</dbReference>
<dbReference type="OrthoDB" id="2014829at2759"/>
<evidence type="ECO:0000256" key="1">
    <source>
        <dbReference type="ARBA" id="ARBA00003687"/>
    </source>
</evidence>
<evidence type="ECO:0000256" key="4">
    <source>
        <dbReference type="ARBA" id="ARBA00023125"/>
    </source>
</evidence>
<evidence type="ECO:0000256" key="7">
    <source>
        <dbReference type="RuleBase" id="RU367031"/>
    </source>
</evidence>
<dbReference type="AlphaFoldDB" id="A0A1J7H3C3"/>
<evidence type="ECO:0000256" key="2">
    <source>
        <dbReference type="ARBA" id="ARBA00004123"/>
    </source>
</evidence>
<dbReference type="Proteomes" id="UP000188354">
    <property type="component" value="Chromosome LG08"/>
</dbReference>
<feature type="domain" description="PPC" evidence="9">
    <location>
        <begin position="124"/>
        <end position="266"/>
    </location>
</feature>
<dbReference type="PANTHER" id="PTHR31500">
    <property type="entry name" value="AT-HOOK MOTIF NUCLEAR-LOCALIZED PROTEIN 9"/>
    <property type="match status" value="1"/>
</dbReference>
<comment type="domain">
    <text evidence="7">The PPC domain mediates interactions between AHL proteins.</text>
</comment>
<dbReference type="InterPro" id="IPR005175">
    <property type="entry name" value="PPC_dom"/>
</dbReference>
<comment type="function">
    <text evidence="1 7">Transcription factor that specifically binds AT-rich DNA sequences related to the nuclear matrix attachment regions (MARs).</text>
</comment>
<dbReference type="KEGG" id="lang:109354840"/>
<evidence type="ECO:0000256" key="8">
    <source>
        <dbReference type="SAM" id="MobiDB-lite"/>
    </source>
</evidence>
<dbReference type="FunFam" id="3.30.1330.80:FF:000003">
    <property type="entry name" value="AT-hook motif nuclear-localized protein 1-like"/>
    <property type="match status" value="1"/>
</dbReference>
<sequence length="315" mass="33029">MEGKENFVGAGIAHSVVGGEATNSFQVAPRIESNLDFSMATVPAPSPATEGKKKRGRPRKYGPDGKVAAMALSPMPISSSIPLTGDFSAWKRGRGRPVESIKKSTYKYEVESPGQGGGIAYTVGANFTAHVLTVNAGEDVTMKVMSFSQQGSHAICILSANGTISNVTLRQPTSSGGTLTYEGRFEILSLSGSFMPTDNGIARSRSGGMSVSLAGPDGRVMGGGLAGLLIAAGPVQVVVGSFLPGHHLEHKNNQRRVEHISTITPTHVNPISNDDGIKVSFGGFKPIMTPAAFQEEHIASYNNVQDSRNSSADDK</sequence>
<dbReference type="PROSITE" id="PS51742">
    <property type="entry name" value="PPC"/>
    <property type="match status" value="1"/>
</dbReference>
<keyword evidence="11" id="KW-1185">Reference proteome</keyword>
<dbReference type="Pfam" id="PF03479">
    <property type="entry name" value="PCC"/>
    <property type="match status" value="1"/>
</dbReference>
<organism evidence="10 11">
    <name type="scientific">Lupinus angustifolius</name>
    <name type="common">Narrow-leaved blue lupine</name>
    <dbReference type="NCBI Taxonomy" id="3871"/>
    <lineage>
        <taxon>Eukaryota</taxon>
        <taxon>Viridiplantae</taxon>
        <taxon>Streptophyta</taxon>
        <taxon>Embryophyta</taxon>
        <taxon>Tracheophyta</taxon>
        <taxon>Spermatophyta</taxon>
        <taxon>Magnoliopsida</taxon>
        <taxon>eudicotyledons</taxon>
        <taxon>Gunneridae</taxon>
        <taxon>Pentapetalae</taxon>
        <taxon>rosids</taxon>
        <taxon>fabids</taxon>
        <taxon>Fabales</taxon>
        <taxon>Fabaceae</taxon>
        <taxon>Papilionoideae</taxon>
        <taxon>50 kb inversion clade</taxon>
        <taxon>genistoids sensu lato</taxon>
        <taxon>core genistoids</taxon>
        <taxon>Genisteae</taxon>
        <taxon>Lupinus</taxon>
    </lineage>
</organism>
<dbReference type="Gene3D" id="3.30.1330.80">
    <property type="entry name" value="Hypothetical protein, similar to alpha- acetolactate decarboxylase, domain 2"/>
    <property type="match status" value="1"/>
</dbReference>
<dbReference type="InterPro" id="IPR039605">
    <property type="entry name" value="AHL"/>
</dbReference>
<keyword evidence="6 7" id="KW-0539">Nucleus</keyword>
<evidence type="ECO:0000313" key="11">
    <source>
        <dbReference type="Proteomes" id="UP000188354"/>
    </source>
</evidence>
<dbReference type="SUPFAM" id="SSF117856">
    <property type="entry name" value="AF0104/ALDC/Ptd012-like"/>
    <property type="match status" value="1"/>
</dbReference>
<keyword evidence="4 7" id="KW-0238">DNA-binding</keyword>
<reference evidence="10 11" key="1">
    <citation type="journal article" date="2017" name="Plant Biotechnol. J.">
        <title>A comprehensive draft genome sequence for lupin (Lupinus angustifolius), an emerging health food: insights into plant-microbe interactions and legume evolution.</title>
        <authorList>
            <person name="Hane J.K."/>
            <person name="Ming Y."/>
            <person name="Kamphuis L.G."/>
            <person name="Nelson M.N."/>
            <person name="Garg G."/>
            <person name="Atkins C.A."/>
            <person name="Bayer P.E."/>
            <person name="Bravo A."/>
            <person name="Bringans S."/>
            <person name="Cannon S."/>
            <person name="Edwards D."/>
            <person name="Foley R."/>
            <person name="Gao L.L."/>
            <person name="Harrison M.J."/>
            <person name="Huang W."/>
            <person name="Hurgobin B."/>
            <person name="Li S."/>
            <person name="Liu C.W."/>
            <person name="McGrath A."/>
            <person name="Morahan G."/>
            <person name="Murray J."/>
            <person name="Weller J."/>
            <person name="Jian J."/>
            <person name="Singh K.B."/>
        </authorList>
    </citation>
    <scope>NUCLEOTIDE SEQUENCE [LARGE SCALE GENOMIC DNA]</scope>
    <source>
        <strain evidence="11">cv. Tanjil</strain>
        <tissue evidence="10">Whole plant</tissue>
    </source>
</reference>